<name>A0A840R269_9GAMM</name>
<sequence length="293" mass="32409">MVSGHSTGQTGNSPTDKEQLLKRIITALKSGTLELPSLPDIALDVRVAANQDNLNIEDLARLVQQDPGLSAYLLKVSISSYYKRRHATNNLGSALRRLGLNATRDLTASYALKTLFCINNAQIKRRLREIWQRSVYTAALAHVMARHCGFDPDRALLAGLLQDIGALPILANLKEYPALLDDQVAIDDLLNNYTGKISALVLNHWQFDHELVAVGLERGNWLRDKPGPADLADLVLVARYHSYLGEPSHKTLPQLSTLPAFQKLKLGEIGPQQGLAFLREAQQEIDELRSALL</sequence>
<evidence type="ECO:0000313" key="3">
    <source>
        <dbReference type="Proteomes" id="UP000536640"/>
    </source>
</evidence>
<evidence type="ECO:0000313" key="2">
    <source>
        <dbReference type="EMBL" id="MBB5186570.1"/>
    </source>
</evidence>
<accession>A0A840R269</accession>
<dbReference type="EMBL" id="JACHHW010000002">
    <property type="protein sequence ID" value="MBB5186570.1"/>
    <property type="molecule type" value="Genomic_DNA"/>
</dbReference>
<dbReference type="AlphaFoldDB" id="A0A840R269"/>
<evidence type="ECO:0000259" key="1">
    <source>
        <dbReference type="PROSITE" id="PS51833"/>
    </source>
</evidence>
<dbReference type="InterPro" id="IPR052340">
    <property type="entry name" value="RNase_Y/CdgJ"/>
</dbReference>
<dbReference type="Proteomes" id="UP000536640">
    <property type="component" value="Unassembled WGS sequence"/>
</dbReference>
<organism evidence="2 3">
    <name type="scientific">Zhongshania antarctica</name>
    <dbReference type="NCBI Taxonomy" id="641702"/>
    <lineage>
        <taxon>Bacteria</taxon>
        <taxon>Pseudomonadati</taxon>
        <taxon>Pseudomonadota</taxon>
        <taxon>Gammaproteobacteria</taxon>
        <taxon>Cellvibrionales</taxon>
        <taxon>Spongiibacteraceae</taxon>
        <taxon>Zhongshania</taxon>
    </lineage>
</organism>
<feature type="domain" description="HDOD" evidence="1">
    <location>
        <begin position="35"/>
        <end position="221"/>
    </location>
</feature>
<dbReference type="Pfam" id="PF08668">
    <property type="entry name" value="HDOD"/>
    <property type="match status" value="1"/>
</dbReference>
<dbReference type="RefSeq" id="WP_184461350.1">
    <property type="nucleotide sequence ID" value="NZ_JACHHW010000002.1"/>
</dbReference>
<dbReference type="PANTHER" id="PTHR33525">
    <property type="match status" value="1"/>
</dbReference>
<dbReference type="Gene3D" id="1.10.3210.10">
    <property type="entry name" value="Hypothetical protein af1432"/>
    <property type="match status" value="1"/>
</dbReference>
<dbReference type="SUPFAM" id="SSF109604">
    <property type="entry name" value="HD-domain/PDEase-like"/>
    <property type="match status" value="1"/>
</dbReference>
<comment type="caution">
    <text evidence="2">The sequence shown here is derived from an EMBL/GenBank/DDBJ whole genome shotgun (WGS) entry which is preliminary data.</text>
</comment>
<keyword evidence="3" id="KW-1185">Reference proteome</keyword>
<dbReference type="InterPro" id="IPR013976">
    <property type="entry name" value="HDOD"/>
</dbReference>
<proteinExistence type="predicted"/>
<protein>
    <submittedName>
        <fullName evidence="2">HD-like signal output (HDOD) protein</fullName>
    </submittedName>
</protein>
<gene>
    <name evidence="2" type="ORF">HNQ57_000831</name>
</gene>
<dbReference type="PROSITE" id="PS51833">
    <property type="entry name" value="HDOD"/>
    <property type="match status" value="1"/>
</dbReference>
<reference evidence="2 3" key="1">
    <citation type="submission" date="2020-08" db="EMBL/GenBank/DDBJ databases">
        <title>Genomic Encyclopedia of Type Strains, Phase IV (KMG-IV): sequencing the most valuable type-strain genomes for metagenomic binning, comparative biology and taxonomic classification.</title>
        <authorList>
            <person name="Goeker M."/>
        </authorList>
    </citation>
    <scope>NUCLEOTIDE SEQUENCE [LARGE SCALE GENOMIC DNA]</scope>
    <source>
        <strain evidence="2 3">DSM 25701</strain>
    </source>
</reference>
<dbReference type="PANTHER" id="PTHR33525:SF3">
    <property type="entry name" value="RIBONUCLEASE Y"/>
    <property type="match status" value="1"/>
</dbReference>